<comment type="similarity">
    <text evidence="2">Belongs to the glycosyltransferase 92 family.</text>
</comment>
<dbReference type="Proteomes" id="UP000193467">
    <property type="component" value="Unassembled WGS sequence"/>
</dbReference>
<dbReference type="InterPro" id="IPR008166">
    <property type="entry name" value="Glyco_transf_92"/>
</dbReference>
<evidence type="ECO:0000313" key="10">
    <source>
        <dbReference type="Proteomes" id="UP000193467"/>
    </source>
</evidence>
<evidence type="ECO:0000256" key="4">
    <source>
        <dbReference type="ARBA" id="ARBA00022679"/>
    </source>
</evidence>
<proteinExistence type="inferred from homology"/>
<dbReference type="AlphaFoldDB" id="A0A1Y2F629"/>
<keyword evidence="5 8" id="KW-0812">Transmembrane</keyword>
<comment type="subcellular location">
    <subcellularLocation>
        <location evidence="1">Membrane</location>
        <topology evidence="1">Single-pass membrane protein</topology>
    </subcellularLocation>
</comment>
<dbReference type="Pfam" id="PF01697">
    <property type="entry name" value="Glyco_transf_92"/>
    <property type="match status" value="1"/>
</dbReference>
<evidence type="ECO:0000256" key="5">
    <source>
        <dbReference type="ARBA" id="ARBA00022692"/>
    </source>
</evidence>
<dbReference type="GO" id="GO:0005737">
    <property type="term" value="C:cytoplasm"/>
    <property type="evidence" value="ECO:0007669"/>
    <property type="project" value="TreeGrafter"/>
</dbReference>
<evidence type="ECO:0000256" key="1">
    <source>
        <dbReference type="ARBA" id="ARBA00004167"/>
    </source>
</evidence>
<evidence type="ECO:0000256" key="7">
    <source>
        <dbReference type="ARBA" id="ARBA00023136"/>
    </source>
</evidence>
<keyword evidence="10" id="KW-1185">Reference proteome</keyword>
<keyword evidence="7 8" id="KW-0472">Membrane</keyword>
<evidence type="ECO:0000256" key="3">
    <source>
        <dbReference type="ARBA" id="ARBA00022676"/>
    </source>
</evidence>
<organism evidence="9 10">
    <name type="scientific">Leucosporidium creatinivorum</name>
    <dbReference type="NCBI Taxonomy" id="106004"/>
    <lineage>
        <taxon>Eukaryota</taxon>
        <taxon>Fungi</taxon>
        <taxon>Dikarya</taxon>
        <taxon>Basidiomycota</taxon>
        <taxon>Pucciniomycotina</taxon>
        <taxon>Microbotryomycetes</taxon>
        <taxon>Leucosporidiales</taxon>
        <taxon>Leucosporidium</taxon>
    </lineage>
</organism>
<accession>A0A1Y2F629</accession>
<gene>
    <name evidence="9" type="ORF">BCR35DRAFT_352898</name>
</gene>
<dbReference type="EMBL" id="MCGR01000029">
    <property type="protein sequence ID" value="ORY78395.1"/>
    <property type="molecule type" value="Genomic_DNA"/>
</dbReference>
<reference evidence="9 10" key="1">
    <citation type="submission" date="2016-07" db="EMBL/GenBank/DDBJ databases">
        <title>Pervasive Adenine N6-methylation of Active Genes in Fungi.</title>
        <authorList>
            <consortium name="DOE Joint Genome Institute"/>
            <person name="Mondo S.J."/>
            <person name="Dannebaum R.O."/>
            <person name="Kuo R.C."/>
            <person name="Labutti K."/>
            <person name="Haridas S."/>
            <person name="Kuo A."/>
            <person name="Salamov A."/>
            <person name="Ahrendt S.R."/>
            <person name="Lipzen A."/>
            <person name="Sullivan W."/>
            <person name="Andreopoulos W.B."/>
            <person name="Clum A."/>
            <person name="Lindquist E."/>
            <person name="Daum C."/>
            <person name="Ramamoorthy G.K."/>
            <person name="Gryganskyi A."/>
            <person name="Culley D."/>
            <person name="Magnuson J.K."/>
            <person name="James T.Y."/>
            <person name="O'Malley M.A."/>
            <person name="Stajich J.E."/>
            <person name="Spatafora J.W."/>
            <person name="Visel A."/>
            <person name="Grigoriev I.V."/>
        </authorList>
    </citation>
    <scope>NUCLEOTIDE SEQUENCE [LARGE SCALE GENOMIC DNA]</scope>
    <source>
        <strain evidence="9 10">62-1032</strain>
    </source>
</reference>
<keyword evidence="3" id="KW-0328">Glycosyltransferase</keyword>
<evidence type="ECO:0008006" key="11">
    <source>
        <dbReference type="Google" id="ProtNLM"/>
    </source>
</evidence>
<keyword evidence="4" id="KW-0808">Transferase</keyword>
<protein>
    <recommendedName>
        <fullName evidence="11">Glycosyltransferase family 92 protein</fullName>
    </recommendedName>
</protein>
<keyword evidence="6 8" id="KW-1133">Transmembrane helix</keyword>
<evidence type="ECO:0000256" key="2">
    <source>
        <dbReference type="ARBA" id="ARBA00007647"/>
    </source>
</evidence>
<sequence>MQLPPALGRASTLSPSPAVLLALTVLSGLLLLLWPFPSSYFISLPLDSLPSPLASLASSSPTASTLHWGDFARIKRRSRPASTEGVVAPLRLRHLQQYQVLEPYREVFVFSSYLDTRPLLVHRNLSGPKEQPQIAIIASLLGAPFMSMPSLAFPDQPLRCHVVMKDRKGRTRSYVTPTTTLNGLPDPHEHEVQMVSAVFNCPVEGDDWEDAEIFVSLSLLPMPPPSDVFLPVTPLPVLDPVEHRRGQGSAAICLPPLTGEIYAPFIADYVAYYTALGFTHFYSYLLDPGPQTLEVLRQVTAADPTVQPIRWALHQGLKYSATYAQHPTRNLQVDPALWNIPGVEKLDDDVEFEMGGVGEGEHDIRMWYFGQSAAQQDCAFRAMRDGHRWVFSGDWDEFLLLKPAGDGIWPPPATSSMTSPISDWARTVEKRWTWPETLSFGESVKHGVDVATTTYGMLPASFMFQSSFACIRCTPARSQPPPSTDAILRLASAFPSLDWSKPGPGFPLSLVSPVRSEAWFNQGFRSKAIVDPWAWWSLGIHYAGLGYADWALTRGFCATDADPKSRRAAHTDKCAQDLLHSLGRNTIIVRTPQPTSNITDSTPSEHGVGALYHFRVDKKLSQALSRFNGEAAEEGLDVLEGEEGISLLKEQRVDQYQWTSQYGEDSALVQDWQLLTTHGAALMEVLERKKKWGATKWVVKGKGKARRKRVKSRSGAVGLRMVLGGAWLAAAALVVRPLWRKGQLGAKGSVGRRMSVK</sequence>
<dbReference type="PANTHER" id="PTHR21461">
    <property type="entry name" value="GLYCOSYLTRANSFERASE FAMILY 92 PROTEIN"/>
    <property type="match status" value="1"/>
</dbReference>
<evidence type="ECO:0000313" key="9">
    <source>
        <dbReference type="EMBL" id="ORY78395.1"/>
    </source>
</evidence>
<dbReference type="InParanoid" id="A0A1Y2F629"/>
<comment type="caution">
    <text evidence="9">The sequence shown here is derived from an EMBL/GenBank/DDBJ whole genome shotgun (WGS) entry which is preliminary data.</text>
</comment>
<dbReference type="GO" id="GO:0016757">
    <property type="term" value="F:glycosyltransferase activity"/>
    <property type="evidence" value="ECO:0007669"/>
    <property type="project" value="UniProtKB-KW"/>
</dbReference>
<dbReference type="GO" id="GO:0016020">
    <property type="term" value="C:membrane"/>
    <property type="evidence" value="ECO:0007669"/>
    <property type="project" value="UniProtKB-SubCell"/>
</dbReference>
<dbReference type="OrthoDB" id="2532871at2759"/>
<name>A0A1Y2F629_9BASI</name>
<dbReference type="PANTHER" id="PTHR21461:SF69">
    <property type="entry name" value="GLYCOSYLTRANSFERASE FAMILY 92 PROTEIN"/>
    <property type="match status" value="1"/>
</dbReference>
<evidence type="ECO:0000256" key="8">
    <source>
        <dbReference type="SAM" id="Phobius"/>
    </source>
</evidence>
<evidence type="ECO:0000256" key="6">
    <source>
        <dbReference type="ARBA" id="ARBA00022989"/>
    </source>
</evidence>
<feature type="transmembrane region" description="Helical" evidence="8">
    <location>
        <begin position="717"/>
        <end position="739"/>
    </location>
</feature>